<evidence type="ECO:0000259" key="1">
    <source>
        <dbReference type="Pfam" id="PF07883"/>
    </source>
</evidence>
<reference evidence="2 3" key="1">
    <citation type="submission" date="2016-04" db="EMBL/GenBank/DDBJ databases">
        <title>A degradative enzymes factory behind the ericoid mycorrhizal symbiosis.</title>
        <authorList>
            <consortium name="DOE Joint Genome Institute"/>
            <person name="Martino E."/>
            <person name="Morin E."/>
            <person name="Grelet G."/>
            <person name="Kuo A."/>
            <person name="Kohler A."/>
            <person name="Daghino S."/>
            <person name="Barry K."/>
            <person name="Choi C."/>
            <person name="Cichocki N."/>
            <person name="Clum A."/>
            <person name="Copeland A."/>
            <person name="Hainaut M."/>
            <person name="Haridas S."/>
            <person name="Labutti K."/>
            <person name="Lindquist E."/>
            <person name="Lipzen A."/>
            <person name="Khouja H.-R."/>
            <person name="Murat C."/>
            <person name="Ohm R."/>
            <person name="Olson A."/>
            <person name="Spatafora J."/>
            <person name="Veneault-Fourrey C."/>
            <person name="Henrissat B."/>
            <person name="Grigoriev I."/>
            <person name="Martin F."/>
            <person name="Perotto S."/>
        </authorList>
    </citation>
    <scope>NUCLEOTIDE SEQUENCE [LARGE SCALE GENOMIC DNA]</scope>
    <source>
        <strain evidence="2 3">F</strain>
    </source>
</reference>
<dbReference type="OrthoDB" id="5840532at2759"/>
<feature type="domain" description="Cupin type-2" evidence="1">
    <location>
        <begin position="97"/>
        <end position="159"/>
    </location>
</feature>
<dbReference type="InterPro" id="IPR014710">
    <property type="entry name" value="RmlC-like_jellyroll"/>
</dbReference>
<dbReference type="Gene3D" id="2.60.120.10">
    <property type="entry name" value="Jelly Rolls"/>
    <property type="match status" value="1"/>
</dbReference>
<dbReference type="EMBL" id="KZ613967">
    <property type="protein sequence ID" value="PMD30450.1"/>
    <property type="molecule type" value="Genomic_DNA"/>
</dbReference>
<dbReference type="InterPro" id="IPR047142">
    <property type="entry name" value="OryJ/VirC-like"/>
</dbReference>
<proteinExistence type="predicted"/>
<name>A0A2J6QW13_HYAVF</name>
<dbReference type="InterPro" id="IPR013096">
    <property type="entry name" value="Cupin_2"/>
</dbReference>
<dbReference type="PANTHER" id="PTHR36156">
    <property type="entry name" value="SLR2101 PROTEIN"/>
    <property type="match status" value="1"/>
</dbReference>
<dbReference type="Gene3D" id="2.20.70.150">
    <property type="match status" value="1"/>
</dbReference>
<gene>
    <name evidence="2" type="ORF">L207DRAFT_573588</name>
</gene>
<dbReference type="AlphaFoldDB" id="A0A2J6QW13"/>
<evidence type="ECO:0000313" key="2">
    <source>
        <dbReference type="EMBL" id="PMD30450.1"/>
    </source>
</evidence>
<organism evidence="2 3">
    <name type="scientific">Hyaloscypha variabilis (strain UAMH 11265 / GT02V1 / F)</name>
    <name type="common">Meliniomyces variabilis</name>
    <dbReference type="NCBI Taxonomy" id="1149755"/>
    <lineage>
        <taxon>Eukaryota</taxon>
        <taxon>Fungi</taxon>
        <taxon>Dikarya</taxon>
        <taxon>Ascomycota</taxon>
        <taxon>Pezizomycotina</taxon>
        <taxon>Leotiomycetes</taxon>
        <taxon>Helotiales</taxon>
        <taxon>Hyaloscyphaceae</taxon>
        <taxon>Hyaloscypha</taxon>
        <taxon>Hyaloscypha variabilis</taxon>
    </lineage>
</organism>
<dbReference type="CDD" id="cd02231">
    <property type="entry name" value="cupin_BLL6423-like"/>
    <property type="match status" value="1"/>
</dbReference>
<dbReference type="PANTHER" id="PTHR36156:SF2">
    <property type="entry name" value="CUPIN TYPE-2 DOMAIN-CONTAINING PROTEIN"/>
    <property type="match status" value="1"/>
</dbReference>
<accession>A0A2J6QW13</accession>
<dbReference type="InterPro" id="IPR011051">
    <property type="entry name" value="RmlC_Cupin_sf"/>
</dbReference>
<sequence>MSTTKLDFEAPVRRVITAHDAKGTAIFASDDILYPYDPTTAPAFSAPNENSGFGVVQIHRSRGFPADNQRELKDPHKTLVPLADTKGPSCRVLELFPAESGWFHRTLSLDYAVILSGEVTLIVDGGVEKVLKPHDVIVVRGTNHEWVNRGKEPARVFAVVIPSKEIVTDEGVKLEKTPAGEIFDPKEEDD</sequence>
<keyword evidence="3" id="KW-1185">Reference proteome</keyword>
<dbReference type="Proteomes" id="UP000235786">
    <property type="component" value="Unassembled WGS sequence"/>
</dbReference>
<dbReference type="SUPFAM" id="SSF51182">
    <property type="entry name" value="RmlC-like cupins"/>
    <property type="match status" value="1"/>
</dbReference>
<dbReference type="Pfam" id="PF07883">
    <property type="entry name" value="Cupin_2"/>
    <property type="match status" value="1"/>
</dbReference>
<evidence type="ECO:0000313" key="3">
    <source>
        <dbReference type="Proteomes" id="UP000235786"/>
    </source>
</evidence>
<protein>
    <recommendedName>
        <fullName evidence="1">Cupin type-2 domain-containing protein</fullName>
    </recommendedName>
</protein>